<evidence type="ECO:0000256" key="2">
    <source>
        <dbReference type="SAM" id="MobiDB-lite"/>
    </source>
</evidence>
<keyword evidence="1" id="KW-0862">Zinc</keyword>
<gene>
    <name evidence="4" type="ORF">DM860_010210</name>
</gene>
<feature type="compositionally biased region" description="Pro residues" evidence="2">
    <location>
        <begin position="555"/>
        <end position="564"/>
    </location>
</feature>
<feature type="compositionally biased region" description="Pro residues" evidence="2">
    <location>
        <begin position="528"/>
        <end position="538"/>
    </location>
</feature>
<dbReference type="PANTHER" id="PTHR31150:SF19">
    <property type="entry name" value="RING-TYPE DOMAIN-CONTAINING PROTEIN"/>
    <property type="match status" value="1"/>
</dbReference>
<evidence type="ECO:0000259" key="3">
    <source>
        <dbReference type="PROSITE" id="PS50089"/>
    </source>
</evidence>
<name>A0A328D799_9ASTE</name>
<dbReference type="InterPro" id="IPR001841">
    <property type="entry name" value="Znf_RING"/>
</dbReference>
<feature type="compositionally biased region" description="Polar residues" evidence="2">
    <location>
        <begin position="490"/>
        <end position="503"/>
    </location>
</feature>
<dbReference type="PANTHER" id="PTHR31150">
    <property type="entry name" value="EXPRESSED PROTEIN"/>
    <property type="match status" value="1"/>
</dbReference>
<dbReference type="GO" id="GO:0008270">
    <property type="term" value="F:zinc ion binding"/>
    <property type="evidence" value="ECO:0007669"/>
    <property type="project" value="UniProtKB-KW"/>
</dbReference>
<keyword evidence="5" id="KW-1185">Reference proteome</keyword>
<dbReference type="Proteomes" id="UP000249390">
    <property type="component" value="Unassembled WGS sequence"/>
</dbReference>
<feature type="region of interest" description="Disordered" evidence="2">
    <location>
        <begin position="195"/>
        <end position="218"/>
    </location>
</feature>
<reference evidence="4 5" key="1">
    <citation type="submission" date="2018-06" db="EMBL/GenBank/DDBJ databases">
        <title>The Genome of Cuscuta australis (Dodder) Provides Insight into the Evolution of Plant Parasitism.</title>
        <authorList>
            <person name="Liu H."/>
        </authorList>
    </citation>
    <scope>NUCLEOTIDE SEQUENCE [LARGE SCALE GENOMIC DNA]</scope>
    <source>
        <strain evidence="5">cv. Yunnan</strain>
        <tissue evidence="4">Vines</tissue>
    </source>
</reference>
<dbReference type="AlphaFoldDB" id="A0A328D799"/>
<evidence type="ECO:0000256" key="1">
    <source>
        <dbReference type="PROSITE-ProRule" id="PRU00175"/>
    </source>
</evidence>
<protein>
    <recommendedName>
        <fullName evidence="3">RING-type domain-containing protein</fullName>
    </recommendedName>
</protein>
<evidence type="ECO:0000313" key="5">
    <source>
        <dbReference type="Proteomes" id="UP000249390"/>
    </source>
</evidence>
<dbReference type="SUPFAM" id="SSF57850">
    <property type="entry name" value="RING/U-box"/>
    <property type="match status" value="1"/>
</dbReference>
<feature type="region of interest" description="Disordered" evidence="2">
    <location>
        <begin position="1"/>
        <end position="31"/>
    </location>
</feature>
<evidence type="ECO:0000313" key="4">
    <source>
        <dbReference type="EMBL" id="RAL41416.1"/>
    </source>
</evidence>
<sequence>MEHPPASNPSQVHDDPEVTISPHSFPVNPLANVNDPFQSHTFMPQFNDFHMEDGMRFNGFHDLHIARNSVNTGAMHPATNDCNMHFMDNLMNQGVSYGGFHTPAVDMNFLQRGNVATDLAESNSLNTSKTAICPNIGNMLPMLGHAQYRVETNNVFQVSDSQSCTPGRMDGSFLTLGTGGKIEKRLRNNYNAGEMTTKLEGPSLSQHKISPSHIRRNSSSPNPFPFPMNAIIANQHHSSGKNCGNSDVSVNTNKSMFMPTGIAEGVSGGRGLPSLAFCDTSSSHLGSTKMSNIALESSNPAFSLPNLMTAPLQSYPNSLKSMPAEPPMYPCIPKVGGGLINQNHFVSGAGDTQTGEDAMLLSSVQPVVFQSSGGQFTSPSAAGNGQFSQRIAVNNLENNVMHPAVGNQFPKRLGLQLNGNRFSCAGQEHLLHKEAAHPPQTGLHQDQSRRPARFPTVPASGPSRGSVVPTHINKKLSEPDFVPGGGMPTSKDNPFPQVSNIRGQPSFKRKSREPAPSHPRMKISHCPPALPVPIPRPPILTSSSPQPLPHLQVPRRPPLTPSPTPHLKWQGPDGPPKPTGHKCLLCKRDLAFSPDGPAHQPPPILPAVAVLPCGHVFHDHCLHLITPEDQSNDPPCIPCVIGET</sequence>
<dbReference type="EMBL" id="NQVE01000188">
    <property type="protein sequence ID" value="RAL41416.1"/>
    <property type="molecule type" value="Genomic_DNA"/>
</dbReference>
<dbReference type="PROSITE" id="PS50089">
    <property type="entry name" value="ZF_RING_2"/>
    <property type="match status" value="1"/>
</dbReference>
<feature type="domain" description="RING-type" evidence="3">
    <location>
        <begin position="583"/>
        <end position="639"/>
    </location>
</feature>
<organism evidence="4 5">
    <name type="scientific">Cuscuta australis</name>
    <dbReference type="NCBI Taxonomy" id="267555"/>
    <lineage>
        <taxon>Eukaryota</taxon>
        <taxon>Viridiplantae</taxon>
        <taxon>Streptophyta</taxon>
        <taxon>Embryophyta</taxon>
        <taxon>Tracheophyta</taxon>
        <taxon>Spermatophyta</taxon>
        <taxon>Magnoliopsida</taxon>
        <taxon>eudicotyledons</taxon>
        <taxon>Gunneridae</taxon>
        <taxon>Pentapetalae</taxon>
        <taxon>asterids</taxon>
        <taxon>lamiids</taxon>
        <taxon>Solanales</taxon>
        <taxon>Convolvulaceae</taxon>
        <taxon>Cuscuteae</taxon>
        <taxon>Cuscuta</taxon>
        <taxon>Cuscuta subgen. Grammica</taxon>
        <taxon>Cuscuta sect. Cleistogrammica</taxon>
    </lineage>
</organism>
<feature type="region of interest" description="Disordered" evidence="2">
    <location>
        <begin position="438"/>
        <end position="578"/>
    </location>
</feature>
<keyword evidence="1" id="KW-0479">Metal-binding</keyword>
<comment type="caution">
    <text evidence="4">The sequence shown here is derived from an EMBL/GenBank/DDBJ whole genome shotgun (WGS) entry which is preliminary data.</text>
</comment>
<keyword evidence="1" id="KW-0863">Zinc-finger</keyword>
<accession>A0A328D799</accession>
<proteinExistence type="predicted"/>